<dbReference type="SUPFAM" id="SSF52540">
    <property type="entry name" value="P-loop containing nucleoside triphosphate hydrolases"/>
    <property type="match status" value="1"/>
</dbReference>
<sequence length="490" mass="53063">MSAVRGTVEPASVVGLLLASVTFAYDTASFLRQQPGGASRPVAALADDLARTVEKEWLSESRARGLRDHGVLPLSWMTERTADGPEGAAVTLRLSGRLDGDFDAAVQRMAESFDQLAGRRMVLVGEPGSGKTVLAILLTLGIVKSRPEGGPVPVLLSASSWDPIATPKLDEWVAQAVADTYYGFKREAIDALLAENLVIPVIDGLDEMRESGRRTAVQRTNESIRQGRGVVLTCRAAEYADLIAGGSPTLHQAPVVRVEPVAVEDVIRYLQDVPWPPEVSWDDVYAELRANPQSPVGQMMSTPLMVSLARSVYQRLGGRPADLLKQHVYESRYDVEDYVLDQVIEAAYAEAPAPDETGPRFYRPPDVAKATRWLTYLAVDLHLHGQRDLVWWQLAQRLLSPWVPPVVSVAAGMFLMALVSAGISVLDGDHRVGLVATIAISAGTGAGFSVLFLVVWFASGTPSPRRILVNRHGAFARCRDAFLTGLAAAR</sequence>
<dbReference type="EMBL" id="FRCS01000014">
    <property type="protein sequence ID" value="SHN46167.1"/>
    <property type="molecule type" value="Genomic_DNA"/>
</dbReference>
<organism evidence="2 3">
    <name type="scientific">Cryptosporangium aurantiacum</name>
    <dbReference type="NCBI Taxonomy" id="134849"/>
    <lineage>
        <taxon>Bacteria</taxon>
        <taxon>Bacillati</taxon>
        <taxon>Actinomycetota</taxon>
        <taxon>Actinomycetes</taxon>
        <taxon>Cryptosporangiales</taxon>
        <taxon>Cryptosporangiaceae</taxon>
        <taxon>Cryptosporangium</taxon>
    </lineage>
</organism>
<keyword evidence="3" id="KW-1185">Reference proteome</keyword>
<name>A0A1M7RIR0_9ACTN</name>
<protein>
    <recommendedName>
        <fullName evidence="4">NACHT domain-containing protein</fullName>
    </recommendedName>
</protein>
<accession>A0A1M7RIR0</accession>
<feature type="transmembrane region" description="Helical" evidence="1">
    <location>
        <begin position="433"/>
        <end position="458"/>
    </location>
</feature>
<dbReference type="AlphaFoldDB" id="A0A1M7RIR0"/>
<evidence type="ECO:0000313" key="2">
    <source>
        <dbReference type="EMBL" id="SHN46167.1"/>
    </source>
</evidence>
<evidence type="ECO:0000256" key="1">
    <source>
        <dbReference type="SAM" id="Phobius"/>
    </source>
</evidence>
<gene>
    <name evidence="2" type="ORF">SAMN05443668_11410</name>
</gene>
<dbReference type="Gene3D" id="3.40.50.300">
    <property type="entry name" value="P-loop containing nucleotide triphosphate hydrolases"/>
    <property type="match status" value="1"/>
</dbReference>
<dbReference type="InterPro" id="IPR027417">
    <property type="entry name" value="P-loop_NTPase"/>
</dbReference>
<keyword evidence="1" id="KW-1133">Transmembrane helix</keyword>
<reference evidence="2 3" key="1">
    <citation type="submission" date="2016-11" db="EMBL/GenBank/DDBJ databases">
        <authorList>
            <person name="Jaros S."/>
            <person name="Januszkiewicz K."/>
            <person name="Wedrychowicz H."/>
        </authorList>
    </citation>
    <scope>NUCLEOTIDE SEQUENCE [LARGE SCALE GENOMIC DNA]</scope>
    <source>
        <strain evidence="2 3">DSM 46144</strain>
    </source>
</reference>
<keyword evidence="1" id="KW-0472">Membrane</keyword>
<keyword evidence="1" id="KW-0812">Transmembrane</keyword>
<feature type="transmembrane region" description="Helical" evidence="1">
    <location>
        <begin position="402"/>
        <end position="426"/>
    </location>
</feature>
<evidence type="ECO:0008006" key="4">
    <source>
        <dbReference type="Google" id="ProtNLM"/>
    </source>
</evidence>
<proteinExistence type="predicted"/>
<dbReference type="Proteomes" id="UP000184440">
    <property type="component" value="Unassembled WGS sequence"/>
</dbReference>
<dbReference type="STRING" id="134849.SAMN05443668_11410"/>
<evidence type="ECO:0000313" key="3">
    <source>
        <dbReference type="Proteomes" id="UP000184440"/>
    </source>
</evidence>